<dbReference type="Proteomes" id="UP000028073">
    <property type="component" value="Unassembled WGS sequence"/>
</dbReference>
<dbReference type="STRING" id="1137799.GZ78_04135"/>
<accession>A0A081NL68</accession>
<evidence type="ECO:0000313" key="2">
    <source>
        <dbReference type="Proteomes" id="UP000028073"/>
    </source>
</evidence>
<dbReference type="RefSeq" id="WP_034832873.1">
    <property type="nucleotide sequence ID" value="NZ_JOKH01000001.1"/>
</dbReference>
<organism evidence="1 2">
    <name type="scientific">Endozoicomonas numazuensis</name>
    <dbReference type="NCBI Taxonomy" id="1137799"/>
    <lineage>
        <taxon>Bacteria</taxon>
        <taxon>Pseudomonadati</taxon>
        <taxon>Pseudomonadota</taxon>
        <taxon>Gammaproteobacteria</taxon>
        <taxon>Oceanospirillales</taxon>
        <taxon>Endozoicomonadaceae</taxon>
        <taxon>Endozoicomonas</taxon>
    </lineage>
</organism>
<dbReference type="EMBL" id="JOKH01000001">
    <property type="protein sequence ID" value="KEQ19191.1"/>
    <property type="molecule type" value="Genomic_DNA"/>
</dbReference>
<reference evidence="1 2" key="1">
    <citation type="submission" date="2014-06" db="EMBL/GenBank/DDBJ databases">
        <title>Whole Genome Sequences of Three Symbiotic Endozoicomonas Bacteria.</title>
        <authorList>
            <person name="Neave M.J."/>
            <person name="Apprill A."/>
            <person name="Voolstra C.R."/>
        </authorList>
    </citation>
    <scope>NUCLEOTIDE SEQUENCE [LARGE SCALE GENOMIC DNA]</scope>
    <source>
        <strain evidence="1 2">DSM 25634</strain>
    </source>
</reference>
<dbReference type="AlphaFoldDB" id="A0A081NL68"/>
<evidence type="ECO:0000313" key="1">
    <source>
        <dbReference type="EMBL" id="KEQ19191.1"/>
    </source>
</evidence>
<protein>
    <submittedName>
        <fullName evidence="1">Uncharacterized protein</fullName>
    </submittedName>
</protein>
<proteinExistence type="predicted"/>
<comment type="caution">
    <text evidence="1">The sequence shown here is derived from an EMBL/GenBank/DDBJ whole genome shotgun (WGS) entry which is preliminary data.</text>
</comment>
<gene>
    <name evidence="1" type="ORF">GZ78_04135</name>
</gene>
<keyword evidence="2" id="KW-1185">Reference proteome</keyword>
<sequence>MVNKDHDFEVEALAQKALLESLLNCLVSENPTVLYKMLRDLDKQMRISPDTDTHLASGFGLKRAQGLVLQLLEKHDPQP</sequence>
<name>A0A081NL68_9GAMM</name>